<evidence type="ECO:0000313" key="2">
    <source>
        <dbReference type="Proteomes" id="UP000886520"/>
    </source>
</evidence>
<comment type="caution">
    <text evidence="1">The sequence shown here is derived from an EMBL/GenBank/DDBJ whole genome shotgun (WGS) entry which is preliminary data.</text>
</comment>
<name>A0A9D4ZF57_ADICA</name>
<proteinExistence type="predicted"/>
<keyword evidence="2" id="KW-1185">Reference proteome</keyword>
<evidence type="ECO:0000313" key="1">
    <source>
        <dbReference type="EMBL" id="KAI5073163.1"/>
    </source>
</evidence>
<dbReference type="AlphaFoldDB" id="A0A9D4ZF57"/>
<dbReference type="Proteomes" id="UP000886520">
    <property type="component" value="Chromosome 11"/>
</dbReference>
<accession>A0A9D4ZF57</accession>
<sequence>MMICQGRGLSNTKLWLGWTCGCCSCPDFSACGCGHRQYLVRKLLPIPPMAAGWSSRRAIAPSLRSGVAAYGDGVAGQLGAELLQDEDEVFAVLLAEAVALEAVVDAIVAEILPVDGDAVEDGILGQHSGERLDEGGAAVGGGEGVGGVLGEGPAAKGQHEVELLVLDLEQLPELAEDAQVLGGRAERVLRLHAVADEFVLDGGPVVVEGQLAGGLQHVDEGVGDVHQVVDGRILDKALAVVD</sequence>
<gene>
    <name evidence="1" type="ORF">GOP47_0011176</name>
</gene>
<organism evidence="1 2">
    <name type="scientific">Adiantum capillus-veneris</name>
    <name type="common">Maidenhair fern</name>
    <dbReference type="NCBI Taxonomy" id="13818"/>
    <lineage>
        <taxon>Eukaryota</taxon>
        <taxon>Viridiplantae</taxon>
        <taxon>Streptophyta</taxon>
        <taxon>Embryophyta</taxon>
        <taxon>Tracheophyta</taxon>
        <taxon>Polypodiopsida</taxon>
        <taxon>Polypodiidae</taxon>
        <taxon>Polypodiales</taxon>
        <taxon>Pteridineae</taxon>
        <taxon>Pteridaceae</taxon>
        <taxon>Vittarioideae</taxon>
        <taxon>Adiantum</taxon>
    </lineage>
</organism>
<dbReference type="EMBL" id="JABFUD020000011">
    <property type="protein sequence ID" value="KAI5073163.1"/>
    <property type="molecule type" value="Genomic_DNA"/>
</dbReference>
<protein>
    <submittedName>
        <fullName evidence="1">Uncharacterized protein</fullName>
    </submittedName>
</protein>
<reference evidence="1" key="1">
    <citation type="submission" date="2021-01" db="EMBL/GenBank/DDBJ databases">
        <title>Adiantum capillus-veneris genome.</title>
        <authorList>
            <person name="Fang Y."/>
            <person name="Liao Q."/>
        </authorList>
    </citation>
    <scope>NUCLEOTIDE SEQUENCE</scope>
    <source>
        <strain evidence="1">H3</strain>
        <tissue evidence="1">Leaf</tissue>
    </source>
</reference>